<dbReference type="AlphaFoldDB" id="A0A9D4DAB5"/>
<reference evidence="1" key="1">
    <citation type="journal article" date="2019" name="bioRxiv">
        <title>The Genome of the Zebra Mussel, Dreissena polymorpha: A Resource for Invasive Species Research.</title>
        <authorList>
            <person name="McCartney M.A."/>
            <person name="Auch B."/>
            <person name="Kono T."/>
            <person name="Mallez S."/>
            <person name="Zhang Y."/>
            <person name="Obille A."/>
            <person name="Becker A."/>
            <person name="Abrahante J.E."/>
            <person name="Garbe J."/>
            <person name="Badalamenti J.P."/>
            <person name="Herman A."/>
            <person name="Mangelson H."/>
            <person name="Liachko I."/>
            <person name="Sullivan S."/>
            <person name="Sone E.D."/>
            <person name="Koren S."/>
            <person name="Silverstein K.A.T."/>
            <person name="Beckman K.B."/>
            <person name="Gohl D.M."/>
        </authorList>
    </citation>
    <scope>NUCLEOTIDE SEQUENCE</scope>
    <source>
        <strain evidence="1">Duluth1</strain>
        <tissue evidence="1">Whole animal</tissue>
    </source>
</reference>
<accession>A0A9D4DAB5</accession>
<keyword evidence="2" id="KW-1185">Reference proteome</keyword>
<evidence type="ECO:0000313" key="2">
    <source>
        <dbReference type="Proteomes" id="UP000828390"/>
    </source>
</evidence>
<dbReference type="EMBL" id="JAIWYP010000011">
    <property type="protein sequence ID" value="KAH3741044.1"/>
    <property type="molecule type" value="Genomic_DNA"/>
</dbReference>
<organism evidence="1 2">
    <name type="scientific">Dreissena polymorpha</name>
    <name type="common">Zebra mussel</name>
    <name type="synonym">Mytilus polymorpha</name>
    <dbReference type="NCBI Taxonomy" id="45954"/>
    <lineage>
        <taxon>Eukaryota</taxon>
        <taxon>Metazoa</taxon>
        <taxon>Spiralia</taxon>
        <taxon>Lophotrochozoa</taxon>
        <taxon>Mollusca</taxon>
        <taxon>Bivalvia</taxon>
        <taxon>Autobranchia</taxon>
        <taxon>Heteroconchia</taxon>
        <taxon>Euheterodonta</taxon>
        <taxon>Imparidentia</taxon>
        <taxon>Neoheterodontei</taxon>
        <taxon>Myida</taxon>
        <taxon>Dreissenoidea</taxon>
        <taxon>Dreissenidae</taxon>
        <taxon>Dreissena</taxon>
    </lineage>
</organism>
<sequence>MSQGRTDFNKRITKTKIDDSFPDAEFEVDSYHIWRADRNQHGGDTPELLKSPK</sequence>
<reference evidence="1" key="2">
    <citation type="submission" date="2020-11" db="EMBL/GenBank/DDBJ databases">
        <authorList>
            <person name="McCartney M.A."/>
            <person name="Auch B."/>
            <person name="Kono T."/>
            <person name="Mallez S."/>
            <person name="Becker A."/>
            <person name="Gohl D.M."/>
            <person name="Silverstein K.A.T."/>
            <person name="Koren S."/>
            <person name="Bechman K.B."/>
            <person name="Herman A."/>
            <person name="Abrahante J.E."/>
            <person name="Garbe J."/>
        </authorList>
    </citation>
    <scope>NUCLEOTIDE SEQUENCE</scope>
    <source>
        <strain evidence="1">Duluth1</strain>
        <tissue evidence="1">Whole animal</tissue>
    </source>
</reference>
<evidence type="ECO:0000313" key="1">
    <source>
        <dbReference type="EMBL" id="KAH3741044.1"/>
    </source>
</evidence>
<proteinExistence type="predicted"/>
<gene>
    <name evidence="1" type="ORF">DPMN_047762</name>
</gene>
<name>A0A9D4DAB5_DREPO</name>
<comment type="caution">
    <text evidence="1">The sequence shown here is derived from an EMBL/GenBank/DDBJ whole genome shotgun (WGS) entry which is preliminary data.</text>
</comment>
<protein>
    <submittedName>
        <fullName evidence="1">Uncharacterized protein</fullName>
    </submittedName>
</protein>
<dbReference type="Proteomes" id="UP000828390">
    <property type="component" value="Unassembled WGS sequence"/>
</dbReference>